<dbReference type="Proteomes" id="UP000030678">
    <property type="component" value="Unassembled WGS sequence"/>
</dbReference>
<dbReference type="EMBL" id="KB822703">
    <property type="protein sequence ID" value="ETI25849.1"/>
    <property type="molecule type" value="Genomic_DNA"/>
</dbReference>
<gene>
    <name evidence="1" type="ORF">G647_02626</name>
</gene>
<protein>
    <submittedName>
        <fullName evidence="1">Uncharacterized protein</fullName>
    </submittedName>
</protein>
<name>V9DG34_9EURO</name>
<organism evidence="1 2">
    <name type="scientific">Cladophialophora carrionii CBS 160.54</name>
    <dbReference type="NCBI Taxonomy" id="1279043"/>
    <lineage>
        <taxon>Eukaryota</taxon>
        <taxon>Fungi</taxon>
        <taxon>Dikarya</taxon>
        <taxon>Ascomycota</taxon>
        <taxon>Pezizomycotina</taxon>
        <taxon>Eurotiomycetes</taxon>
        <taxon>Chaetothyriomycetidae</taxon>
        <taxon>Chaetothyriales</taxon>
        <taxon>Herpotrichiellaceae</taxon>
        <taxon>Cladophialophora</taxon>
    </lineage>
</organism>
<dbReference type="HOGENOM" id="CLU_2468874_0_0_1"/>
<evidence type="ECO:0000313" key="1">
    <source>
        <dbReference type="EMBL" id="ETI25849.1"/>
    </source>
</evidence>
<dbReference type="GeneID" id="19981119"/>
<dbReference type="RefSeq" id="XP_008725194.1">
    <property type="nucleotide sequence ID" value="XM_008726972.1"/>
</dbReference>
<dbReference type="OrthoDB" id="2968323at2759"/>
<dbReference type="AlphaFoldDB" id="V9DG34"/>
<proteinExistence type="predicted"/>
<sequence>MVAQCPIKIEGDDLINHQRDGRRYNDFQDLLKARNIPVANEGWVPVDEFEERKSHLMAVVGETIESMECQQERLEFKNRLQQWNLTNR</sequence>
<accession>V9DG34</accession>
<reference evidence="1 2" key="1">
    <citation type="submission" date="2013-03" db="EMBL/GenBank/DDBJ databases">
        <title>The Genome Sequence of Cladophialophora carrionii CBS 160.54.</title>
        <authorList>
            <consortium name="The Broad Institute Genomics Platform"/>
            <person name="Cuomo C."/>
            <person name="de Hoog S."/>
            <person name="Gorbushina A."/>
            <person name="Walker B."/>
            <person name="Young S.K."/>
            <person name="Zeng Q."/>
            <person name="Gargeya S."/>
            <person name="Fitzgerald M."/>
            <person name="Haas B."/>
            <person name="Abouelleil A."/>
            <person name="Allen A.W."/>
            <person name="Alvarado L."/>
            <person name="Arachchi H.M."/>
            <person name="Berlin A.M."/>
            <person name="Chapman S.B."/>
            <person name="Gainer-Dewar J."/>
            <person name="Goldberg J."/>
            <person name="Griggs A."/>
            <person name="Gujja S."/>
            <person name="Hansen M."/>
            <person name="Howarth C."/>
            <person name="Imamovic A."/>
            <person name="Ireland A."/>
            <person name="Larimer J."/>
            <person name="McCowan C."/>
            <person name="Murphy C."/>
            <person name="Pearson M."/>
            <person name="Poon T.W."/>
            <person name="Priest M."/>
            <person name="Roberts A."/>
            <person name="Saif S."/>
            <person name="Shea T."/>
            <person name="Sisk P."/>
            <person name="Sykes S."/>
            <person name="Wortman J."/>
            <person name="Nusbaum C."/>
            <person name="Birren B."/>
        </authorList>
    </citation>
    <scope>NUCLEOTIDE SEQUENCE [LARGE SCALE GENOMIC DNA]</scope>
    <source>
        <strain evidence="1 2">CBS 160.54</strain>
    </source>
</reference>
<dbReference type="VEuPathDB" id="FungiDB:G647_02626"/>
<evidence type="ECO:0000313" key="2">
    <source>
        <dbReference type="Proteomes" id="UP000030678"/>
    </source>
</evidence>